<comment type="caution">
    <text evidence="1">The sequence shown here is derived from an EMBL/GenBank/DDBJ whole genome shotgun (WGS) entry which is preliminary data.</text>
</comment>
<accession>A0A6N6WCW4</accession>
<evidence type="ECO:0000313" key="2">
    <source>
        <dbReference type="Proteomes" id="UP000463700"/>
    </source>
</evidence>
<organism evidence="1 2">
    <name type="scientific">Paraburkholderia madseniana</name>
    <dbReference type="NCBI Taxonomy" id="2599607"/>
    <lineage>
        <taxon>Bacteria</taxon>
        <taxon>Pseudomonadati</taxon>
        <taxon>Pseudomonadota</taxon>
        <taxon>Betaproteobacteria</taxon>
        <taxon>Burkholderiales</taxon>
        <taxon>Burkholderiaceae</taxon>
        <taxon>Paraburkholderia</taxon>
    </lineage>
</organism>
<sequence>MADAVKVPDREIRQGRMALRLMLISFLQAKDAIPSPPSLIAIETAGAAARPCKGDKATFMVAN</sequence>
<evidence type="ECO:0000313" key="1">
    <source>
        <dbReference type="EMBL" id="KAE8757809.1"/>
    </source>
</evidence>
<dbReference type="AlphaFoldDB" id="A0A6N6WCW4"/>
<dbReference type="RefSeq" id="WP_154562297.1">
    <property type="nucleotide sequence ID" value="NZ_JAQQFQ010000110.1"/>
</dbReference>
<name>A0A6N6WCW4_9BURK</name>
<dbReference type="Proteomes" id="UP000463700">
    <property type="component" value="Unassembled WGS sequence"/>
</dbReference>
<dbReference type="EMBL" id="VOSW01000041">
    <property type="protein sequence ID" value="KAE8757809.1"/>
    <property type="molecule type" value="Genomic_DNA"/>
</dbReference>
<proteinExistence type="predicted"/>
<protein>
    <submittedName>
        <fullName evidence="1">Uncharacterized protein</fullName>
    </submittedName>
</protein>
<gene>
    <name evidence="1" type="ORF">FSO04_21645</name>
</gene>
<reference evidence="1 2" key="1">
    <citation type="journal article" date="2020" name="Int. J. Syst. Evol. Microbiol.">
        <title>Paraburkholderia madseniana sp. nov., a phenolic acid-degrading bacterium isolated from acidic forest soil.</title>
        <authorList>
            <person name="Wilhelm R.C."/>
            <person name="Murphy S.J.L."/>
            <person name="Feriancek N.M."/>
            <person name="Karasz D.C."/>
            <person name="DeRito C.M."/>
            <person name="Newman J.D."/>
            <person name="Buckley D.H."/>
        </authorList>
    </citation>
    <scope>NUCLEOTIDE SEQUENCE [LARGE SCALE GENOMIC DNA]</scope>
    <source>
        <strain evidence="1 2">RP11</strain>
    </source>
</reference>